<reference evidence="2 3" key="1">
    <citation type="submission" date="2020-07" db="EMBL/GenBank/DDBJ databases">
        <authorList>
            <person name="Maaloum M."/>
        </authorList>
    </citation>
    <scope>NUCLEOTIDE SEQUENCE [LARGE SCALE GENOMIC DNA]</scope>
    <source>
        <strain evidence="2 3">GCS-AN-3</strain>
    </source>
</reference>
<dbReference type="Proteomes" id="UP000589716">
    <property type="component" value="Unassembled WGS sequence"/>
</dbReference>
<comment type="caution">
    <text evidence="2">The sequence shown here is derived from an EMBL/GenBank/DDBJ whole genome shotgun (WGS) entry which is preliminary data.</text>
</comment>
<dbReference type="EMBL" id="JACCKX010000001">
    <property type="protein sequence ID" value="NZA02548.1"/>
    <property type="molecule type" value="Genomic_DNA"/>
</dbReference>
<dbReference type="InterPro" id="IPR009937">
    <property type="entry name" value="Phage_holin_3_6"/>
</dbReference>
<evidence type="ECO:0000313" key="2">
    <source>
        <dbReference type="EMBL" id="NZA02548.1"/>
    </source>
</evidence>
<gene>
    <name evidence="2" type="ORF">H0I39_13665</name>
</gene>
<keyword evidence="1" id="KW-1133">Transmembrane helix</keyword>
<evidence type="ECO:0000313" key="3">
    <source>
        <dbReference type="Proteomes" id="UP000589716"/>
    </source>
</evidence>
<evidence type="ECO:0000256" key="1">
    <source>
        <dbReference type="SAM" id="Phobius"/>
    </source>
</evidence>
<feature type="transmembrane region" description="Helical" evidence="1">
    <location>
        <begin position="47"/>
        <end position="73"/>
    </location>
</feature>
<feature type="transmembrane region" description="Helical" evidence="1">
    <location>
        <begin position="79"/>
        <end position="100"/>
    </location>
</feature>
<dbReference type="Pfam" id="PF07332">
    <property type="entry name" value="Phage_holin_3_6"/>
    <property type="match status" value="1"/>
</dbReference>
<proteinExistence type="predicted"/>
<keyword evidence="1" id="KW-0472">Membrane</keyword>
<organism evidence="2 3">
    <name type="scientific">Ottowia beijingensis</name>
    <dbReference type="NCBI Taxonomy" id="1207057"/>
    <lineage>
        <taxon>Bacteria</taxon>
        <taxon>Pseudomonadati</taxon>
        <taxon>Pseudomonadota</taxon>
        <taxon>Betaproteobacteria</taxon>
        <taxon>Burkholderiales</taxon>
        <taxon>Comamonadaceae</taxon>
        <taxon>Ottowia</taxon>
    </lineage>
</organism>
<dbReference type="AlphaFoldDB" id="A0A853IYD3"/>
<protein>
    <submittedName>
        <fullName evidence="2">Phage holin family protein</fullName>
    </submittedName>
</protein>
<accession>A0A853IYD3</accession>
<keyword evidence="1" id="KW-0812">Transmembrane</keyword>
<dbReference type="RefSeq" id="WP_180550872.1">
    <property type="nucleotide sequence ID" value="NZ_JACCKX010000001.1"/>
</dbReference>
<keyword evidence="3" id="KW-1185">Reference proteome</keyword>
<name>A0A853IYD3_9BURK</name>
<sequence>MSLPSADASTAARVRGLFADVIELAQVRFELFTVEARDELSRLARMAVMGALAVVFVSFGLIFLAIFLTVLLWDSQRLLALGVFTTLFLGGGAVLALLAWQKARQGFRMFGATRDELRRDQERLRAS</sequence>